<evidence type="ECO:0000313" key="1">
    <source>
        <dbReference type="EMBL" id="TLF93563.1"/>
    </source>
</evidence>
<proteinExistence type="predicted"/>
<protein>
    <submittedName>
        <fullName evidence="1">DUF3558 domain-containing protein</fullName>
    </submittedName>
</protein>
<comment type="caution">
    <text evidence="1">The sequence shown here is derived from an EMBL/GenBank/DDBJ whole genome shotgun (WGS) entry which is preliminary data.</text>
</comment>
<dbReference type="Proteomes" id="UP000308349">
    <property type="component" value="Unassembled WGS sequence"/>
</dbReference>
<name>A0A5R8P4U7_9NOCA</name>
<gene>
    <name evidence="1" type="ORF">FEK35_29680</name>
</gene>
<reference evidence="1 2" key="1">
    <citation type="submission" date="2019-05" db="EMBL/GenBank/DDBJ databases">
        <title>Genomes sequences of two Nocardia cyriacigeorgica environmental isolates, type strains Nocardia asteroides ATCC 19247 and Nocardia cyriacigeorgica DSM 44484.</title>
        <authorList>
            <person name="Vautrin F."/>
            <person name="Bergeron E."/>
            <person name="Dubost A."/>
            <person name="Abrouk D."/>
            <person name="Rodriguez Nava V."/>
            <person name="Pujic P."/>
        </authorList>
    </citation>
    <scope>NUCLEOTIDE SEQUENCE [LARGE SCALE GENOMIC DNA]</scope>
    <source>
        <strain evidence="1 2">EML 1456</strain>
    </source>
</reference>
<accession>A0A5R8P4U7</accession>
<dbReference type="AlphaFoldDB" id="A0A5R8P4U7"/>
<dbReference type="InterPro" id="IPR024520">
    <property type="entry name" value="DUF3558"/>
</dbReference>
<dbReference type="Pfam" id="PF12079">
    <property type="entry name" value="DUF3558"/>
    <property type="match status" value="1"/>
</dbReference>
<dbReference type="EMBL" id="VBUU01000051">
    <property type="protein sequence ID" value="TLF93563.1"/>
    <property type="molecule type" value="Genomic_DNA"/>
</dbReference>
<sequence length="202" mass="22091">MTGEIRRRRPGRAMRTDVLRATMAAAAVALLAAGCGSTTEGEPTAAGSNTASTTRNLDEIEIFNPCRESELSPDVLRSVGLDPSSKRVLTDPPSGPSTWRSCNWKSADGQFRIDVFSTSHTIEETRAKESVTDLKDVTVGPRQGVTFFESSDTEREICYVAFPAEQGMFEVSAMWTRKGNRDRDVCALALEHAVDLEPHLPK</sequence>
<dbReference type="OrthoDB" id="4563594at2"/>
<organism evidence="1 2">
    <name type="scientific">Nocardia cyriacigeorgica</name>
    <dbReference type="NCBI Taxonomy" id="135487"/>
    <lineage>
        <taxon>Bacteria</taxon>
        <taxon>Bacillati</taxon>
        <taxon>Actinomycetota</taxon>
        <taxon>Actinomycetes</taxon>
        <taxon>Mycobacteriales</taxon>
        <taxon>Nocardiaceae</taxon>
        <taxon>Nocardia</taxon>
    </lineage>
</organism>
<evidence type="ECO:0000313" key="2">
    <source>
        <dbReference type="Proteomes" id="UP000308349"/>
    </source>
</evidence>
<dbReference type="PROSITE" id="PS51257">
    <property type="entry name" value="PROKAR_LIPOPROTEIN"/>
    <property type="match status" value="1"/>
</dbReference>